<keyword evidence="2 6" id="KW-0560">Oxidoreductase</keyword>
<gene>
    <name evidence="8" type="ORF">GTA08_BOTSDO08028</name>
</gene>
<evidence type="ECO:0000256" key="3">
    <source>
        <dbReference type="ARBA" id="ARBA00024226"/>
    </source>
</evidence>
<dbReference type="AlphaFoldDB" id="A0A8H4IN54"/>
<dbReference type="Proteomes" id="UP000572817">
    <property type="component" value="Unassembled WGS sequence"/>
</dbReference>
<evidence type="ECO:0000256" key="2">
    <source>
        <dbReference type="ARBA" id="ARBA00023002"/>
    </source>
</evidence>
<proteinExistence type="inferred from homology"/>
<dbReference type="Gene3D" id="3.40.605.10">
    <property type="entry name" value="Aldehyde Dehydrogenase, Chain A, domain 1"/>
    <property type="match status" value="1"/>
</dbReference>
<protein>
    <recommendedName>
        <fullName evidence="3">aldehyde dehydrogenase (NAD(+))</fullName>
        <ecNumber evidence="3">1.2.1.3</ecNumber>
    </recommendedName>
</protein>
<evidence type="ECO:0000313" key="9">
    <source>
        <dbReference type="Proteomes" id="UP000572817"/>
    </source>
</evidence>
<dbReference type="InterPro" id="IPR029510">
    <property type="entry name" value="Ald_DH_CS_GLU"/>
</dbReference>
<dbReference type="InterPro" id="IPR015590">
    <property type="entry name" value="Aldehyde_DH_dom"/>
</dbReference>
<dbReference type="PROSITE" id="PS00070">
    <property type="entry name" value="ALDEHYDE_DEHYDR_CYS"/>
    <property type="match status" value="1"/>
</dbReference>
<dbReference type="Pfam" id="PF00171">
    <property type="entry name" value="Aldedh"/>
    <property type="match status" value="1"/>
</dbReference>
<accession>A0A8H4IN54</accession>
<feature type="domain" description="Aldehyde dehydrogenase" evidence="7">
    <location>
        <begin position="21"/>
        <end position="485"/>
    </location>
</feature>
<dbReference type="PROSITE" id="PS00687">
    <property type="entry name" value="ALDEHYDE_DEHYDR_GLU"/>
    <property type="match status" value="1"/>
</dbReference>
<dbReference type="OrthoDB" id="310895at2759"/>
<comment type="caution">
    <text evidence="8">The sequence shown here is derived from an EMBL/GenBank/DDBJ whole genome shotgun (WGS) entry which is preliminary data.</text>
</comment>
<dbReference type="InterPro" id="IPR016162">
    <property type="entry name" value="Ald_DH_N"/>
</dbReference>
<organism evidence="8 9">
    <name type="scientific">Botryosphaeria dothidea</name>
    <dbReference type="NCBI Taxonomy" id="55169"/>
    <lineage>
        <taxon>Eukaryota</taxon>
        <taxon>Fungi</taxon>
        <taxon>Dikarya</taxon>
        <taxon>Ascomycota</taxon>
        <taxon>Pezizomycotina</taxon>
        <taxon>Dothideomycetes</taxon>
        <taxon>Dothideomycetes incertae sedis</taxon>
        <taxon>Botryosphaeriales</taxon>
        <taxon>Botryosphaeriaceae</taxon>
        <taxon>Botryosphaeria</taxon>
    </lineage>
</organism>
<evidence type="ECO:0000256" key="6">
    <source>
        <dbReference type="RuleBase" id="RU003345"/>
    </source>
</evidence>
<evidence type="ECO:0000256" key="1">
    <source>
        <dbReference type="ARBA" id="ARBA00009986"/>
    </source>
</evidence>
<evidence type="ECO:0000259" key="7">
    <source>
        <dbReference type="Pfam" id="PF00171"/>
    </source>
</evidence>
<comment type="similarity">
    <text evidence="1 6">Belongs to the aldehyde dehydrogenase family.</text>
</comment>
<dbReference type="FunFam" id="3.40.605.10:FF:000001">
    <property type="entry name" value="Aldehyde dehydrogenase 1"/>
    <property type="match status" value="1"/>
</dbReference>
<evidence type="ECO:0000256" key="5">
    <source>
        <dbReference type="PROSITE-ProRule" id="PRU10007"/>
    </source>
</evidence>
<sequence length="495" mass="53008">MAASKYQGIDIPSKLFVNNEFVDSTSTETLTLVNPFDDSIIPTKIQTAGRKEVDAAVTAAHCARREGPWGKFTGAQRQECLLKFADLVENNAVRLATLESLPSGKPVTALKMFDIAHMVQVYRYYAGLADKISGDSYPEENGVYKIVRYEPLGVCAGIASWNATFMYIGWKIAPALAAGNCFIFKASEKSPLGALALGPLFAEAGFPPGVVQFVSGAQTTGEALASHPGITKISFTGSINVGRAIQELALKSNLKRVTLELGGKSPAIVFDDATFEATVQSVGGGFLANSGQICVASSRVLVQENIADRFTAAVKGIFESASKTLGSDPLDPSTELGPVVDKGQFDRIMSYVEIGKQSATLLAGGVRKGAKGQFIEPTIFFNPQKSSRIIREEIFGPVLTIQTFKTEEEAIELANDSVYGLAANIYTNDLNRALRVSSKLESGGVSVNSPYLPELNTAFGGTKQSGSGRELGKYGLYEYLEPKSVHINLNFPPKL</sequence>
<dbReference type="InterPro" id="IPR016161">
    <property type="entry name" value="Ald_DH/histidinol_DH"/>
</dbReference>
<name>A0A8H4IN54_9PEZI</name>
<dbReference type="GO" id="GO:0004029">
    <property type="term" value="F:aldehyde dehydrogenase (NAD+) activity"/>
    <property type="evidence" value="ECO:0007669"/>
    <property type="project" value="UniProtKB-EC"/>
</dbReference>
<dbReference type="EMBL" id="WWBZ02000051">
    <property type="protein sequence ID" value="KAF4304141.1"/>
    <property type="molecule type" value="Genomic_DNA"/>
</dbReference>
<dbReference type="FunFam" id="3.40.309.10:FF:000012">
    <property type="entry name" value="Betaine aldehyde dehydrogenase"/>
    <property type="match status" value="1"/>
</dbReference>
<reference evidence="8" key="1">
    <citation type="submission" date="2020-04" db="EMBL/GenBank/DDBJ databases">
        <title>Genome Assembly and Annotation of Botryosphaeria dothidea sdau 11-99, a Latent Pathogen of Apple Fruit Ring Rot in China.</title>
        <authorList>
            <person name="Yu C."/>
            <person name="Diao Y."/>
            <person name="Lu Q."/>
            <person name="Zhao J."/>
            <person name="Cui S."/>
            <person name="Peng C."/>
            <person name="He B."/>
            <person name="Liu H."/>
        </authorList>
    </citation>
    <scope>NUCLEOTIDE SEQUENCE [LARGE SCALE GENOMIC DNA]</scope>
    <source>
        <strain evidence="8">Sdau11-99</strain>
    </source>
</reference>
<dbReference type="InterPro" id="IPR016160">
    <property type="entry name" value="Ald_DH_CS_CYS"/>
</dbReference>
<dbReference type="Gene3D" id="3.40.309.10">
    <property type="entry name" value="Aldehyde Dehydrogenase, Chain A, domain 2"/>
    <property type="match status" value="1"/>
</dbReference>
<feature type="active site" evidence="5">
    <location>
        <position position="260"/>
    </location>
</feature>
<evidence type="ECO:0000256" key="4">
    <source>
        <dbReference type="ARBA" id="ARBA00049194"/>
    </source>
</evidence>
<dbReference type="EC" id="1.2.1.3" evidence="3"/>
<dbReference type="SUPFAM" id="SSF53720">
    <property type="entry name" value="ALDH-like"/>
    <property type="match status" value="1"/>
</dbReference>
<comment type="catalytic activity">
    <reaction evidence="4">
        <text>an aldehyde + NAD(+) + H2O = a carboxylate + NADH + 2 H(+)</text>
        <dbReference type="Rhea" id="RHEA:16185"/>
        <dbReference type="ChEBI" id="CHEBI:15377"/>
        <dbReference type="ChEBI" id="CHEBI:15378"/>
        <dbReference type="ChEBI" id="CHEBI:17478"/>
        <dbReference type="ChEBI" id="CHEBI:29067"/>
        <dbReference type="ChEBI" id="CHEBI:57540"/>
        <dbReference type="ChEBI" id="CHEBI:57945"/>
        <dbReference type="EC" id="1.2.1.3"/>
    </reaction>
</comment>
<evidence type="ECO:0000313" key="8">
    <source>
        <dbReference type="EMBL" id="KAF4304141.1"/>
    </source>
</evidence>
<dbReference type="PANTHER" id="PTHR11699">
    <property type="entry name" value="ALDEHYDE DEHYDROGENASE-RELATED"/>
    <property type="match status" value="1"/>
</dbReference>
<keyword evidence="9" id="KW-1185">Reference proteome</keyword>
<dbReference type="InterPro" id="IPR016163">
    <property type="entry name" value="Ald_DH_C"/>
</dbReference>